<accession>A0A1I0C495</accession>
<dbReference type="GO" id="GO:0004563">
    <property type="term" value="F:beta-N-acetylhexosaminidase activity"/>
    <property type="evidence" value="ECO:0007669"/>
    <property type="project" value="InterPro"/>
</dbReference>
<dbReference type="Pfam" id="PF02838">
    <property type="entry name" value="Glyco_hydro_20b"/>
    <property type="match status" value="1"/>
</dbReference>
<dbReference type="GO" id="GO:0005975">
    <property type="term" value="P:carbohydrate metabolic process"/>
    <property type="evidence" value="ECO:0007669"/>
    <property type="project" value="InterPro"/>
</dbReference>
<dbReference type="Proteomes" id="UP000198558">
    <property type="component" value="Unassembled WGS sequence"/>
</dbReference>
<dbReference type="Gene3D" id="1.20.1270.70">
    <property type="entry name" value="Designed single chain three-helix bundle"/>
    <property type="match status" value="2"/>
</dbReference>
<dbReference type="PRINTS" id="PR00738">
    <property type="entry name" value="GLHYDRLASE20"/>
</dbReference>
<evidence type="ECO:0000256" key="1">
    <source>
        <dbReference type="ARBA" id="ARBA00006285"/>
    </source>
</evidence>
<dbReference type="Pfam" id="PF00728">
    <property type="entry name" value="Glyco_hydro_20"/>
    <property type="match status" value="1"/>
</dbReference>
<feature type="transmembrane region" description="Helical" evidence="5">
    <location>
        <begin position="1637"/>
        <end position="1655"/>
    </location>
</feature>
<dbReference type="CDD" id="cd06564">
    <property type="entry name" value="GH20_DspB_LnbB-like"/>
    <property type="match status" value="1"/>
</dbReference>
<dbReference type="Pfam" id="PF07554">
    <property type="entry name" value="FIVAR"/>
    <property type="match status" value="4"/>
</dbReference>
<feature type="chain" id="PRO_5011686516" evidence="6">
    <location>
        <begin position="29"/>
        <end position="1663"/>
    </location>
</feature>
<dbReference type="Pfam" id="PF00754">
    <property type="entry name" value="F5_F8_type_C"/>
    <property type="match status" value="3"/>
</dbReference>
<protein>
    <submittedName>
        <fullName evidence="8">Hexosaminidase</fullName>
    </submittedName>
</protein>
<dbReference type="Gene3D" id="2.60.120.200">
    <property type="match status" value="1"/>
</dbReference>
<dbReference type="PROSITE" id="PS50022">
    <property type="entry name" value="FA58C_3"/>
    <property type="match status" value="2"/>
</dbReference>
<dbReference type="GeneID" id="78287358"/>
<name>A0A1I0C495_9FIRM</name>
<dbReference type="InterPro" id="IPR025705">
    <property type="entry name" value="Beta_hexosaminidase_sua/sub"/>
</dbReference>
<evidence type="ECO:0000313" key="9">
    <source>
        <dbReference type="Proteomes" id="UP000198558"/>
    </source>
</evidence>
<evidence type="ECO:0000256" key="3">
    <source>
        <dbReference type="ARBA" id="ARBA00023295"/>
    </source>
</evidence>
<dbReference type="Gene3D" id="2.60.120.260">
    <property type="entry name" value="Galactose-binding domain-like"/>
    <property type="match status" value="3"/>
</dbReference>
<feature type="domain" description="F5/8 type C" evidence="7">
    <location>
        <begin position="1114"/>
        <end position="1222"/>
    </location>
</feature>
<dbReference type="SUPFAM" id="SSF49785">
    <property type="entry name" value="Galactose-binding domain-like"/>
    <property type="match status" value="3"/>
</dbReference>
<dbReference type="InterPro" id="IPR052764">
    <property type="entry name" value="GH20_Enzymes"/>
</dbReference>
<evidence type="ECO:0000256" key="2">
    <source>
        <dbReference type="ARBA" id="ARBA00022801"/>
    </source>
</evidence>
<feature type="signal peptide" evidence="6">
    <location>
        <begin position="1"/>
        <end position="28"/>
    </location>
</feature>
<dbReference type="InterPro" id="IPR015883">
    <property type="entry name" value="Glyco_hydro_20_cat"/>
</dbReference>
<feature type="domain" description="F5/8 type C" evidence="7">
    <location>
        <begin position="164"/>
        <end position="316"/>
    </location>
</feature>
<dbReference type="SUPFAM" id="SSF55545">
    <property type="entry name" value="beta-N-acetylhexosaminidase-like domain"/>
    <property type="match status" value="1"/>
</dbReference>
<keyword evidence="3" id="KW-0326">Glycosidase</keyword>
<dbReference type="PANTHER" id="PTHR43678:SF1">
    <property type="entry name" value="BETA-N-ACETYLHEXOSAMINIDASE"/>
    <property type="match status" value="1"/>
</dbReference>
<evidence type="ECO:0000259" key="7">
    <source>
        <dbReference type="PROSITE" id="PS50022"/>
    </source>
</evidence>
<keyword evidence="5" id="KW-0472">Membrane</keyword>
<dbReference type="InterPro" id="IPR015882">
    <property type="entry name" value="HEX_bac_N"/>
</dbReference>
<evidence type="ECO:0000313" key="8">
    <source>
        <dbReference type="EMBL" id="SET13770.1"/>
    </source>
</evidence>
<organism evidence="8 9">
    <name type="scientific">Thomasclavelia cocleata</name>
    <dbReference type="NCBI Taxonomy" id="69824"/>
    <lineage>
        <taxon>Bacteria</taxon>
        <taxon>Bacillati</taxon>
        <taxon>Bacillota</taxon>
        <taxon>Erysipelotrichia</taxon>
        <taxon>Erysipelotrichales</taxon>
        <taxon>Coprobacillaceae</taxon>
        <taxon>Thomasclavelia</taxon>
    </lineage>
</organism>
<dbReference type="InterPro" id="IPR029018">
    <property type="entry name" value="Hex-like_dom2"/>
</dbReference>
<keyword evidence="5" id="KW-0812">Transmembrane</keyword>
<gene>
    <name evidence="8" type="ORF">SAMN04489758_10251</name>
</gene>
<keyword evidence="5" id="KW-1133">Transmembrane helix</keyword>
<sequence length="1663" mass="185588">MNNYFKKICAGQLVLTMALSNVVMPVIATTPENPNFALNASVDGTNTEGQGNTYDKAVDGDYSTRLSSSRNTKPTLVLDLGEEKAISFMRLFLEERKDGLLNNVKRYKVIFATDENFTEGKASVERTLDSSTCRDDVLLSKTIVARYVKLEVLETHNDSVWDNAGICEFELYEKPFNLSLGATATGQNTEGYGNTYDKAIDGDYTTKLASGRNTKPILDIDLGEEKDIKYIRMFAEDRRDAPKNNIQEYKVTVSKDEVFDENDPSITETMDNETILSTHLFDESVSGRYVRVEVTKTHKSSVWDNGGIAEFELYDHPFSEVTPETGITIDDVRPSYDAEMNKVVVPKVAGYTIENNGADFEQIVDKDFNVFRPLLDKEVKISLKIKNNITGEEKITSDYSVIIPGIYESNVGNEKPVVSPELAEWYSDSNESFVATQSSRIVIDPVFKSELEYMAKEFQNDYKDITGHEINIVYNDSANPGDFYFTLNSTDSFMGDEGYFINIDDQVNVSATNKLGAYWSTRTILQILTQSNDKNVLPYGQTRDYPKYKVRGFVLDVARKPFSMDILKDIAKNMAWHKMNDFQVHLSDNYIWLEDYGVHDTENEGFKAYDAFRLESNVKNAQGESATAKDYAYSKAEFKQFIEDSRKFGVNIVPEIDIPAHANSFTKVFPEIMVKDQTSSTAARRPLIDHIDISKPEAIAKVKEIFDEYTNGENATFDSQTTVHIGADEFLANYTAYRNFINDFVPHVKQTNPVRMWGGLTWIKDNPETQINKDAIENVELNLWSRDWADGIEMYDMGYKVINTIDTYMYMVPNGSGNQGSYNDYLNTNNLFNNFEPNVVSTKSGWKNIPAGDDQTLGAAFAIWNDNIDKRASGLSEADMYKRFQDALPVIAEKTWANGKEKGSLANVKAASDQVGLAPNSNPLFEESNVDGVYANYTFEENDELNDTSANDRDLSDATNVTYTKGKTSNAIKLEGGISYVETPLDKLGDGNELSFDLKLEEIKPGQILFETDSAYGSHDIRITENGKLGFTRELYNYEFNYELPLNKWTNLTIKTSDLKTALYVNGGFVGNATGQFVHNDMVKKTGITNSSFALSLDRIGSKTNAIKGKIDNIKIARSNEEKGKIDNGIISASASTENTTNGEVIANTLDNNPNTIWHSDWHDSSITLPIEVVFTFDTPTEVARLDYLPRQNGINGNITKFDLYITDENNIESKIIENYTWNGDSSLKTVKFDSKTVKSVRMVITGSHGDTVNKFASAAEFSFFASVDEENNEVDRTVLMELITTVNQLDENDYTASSFDQEVMDDLLSKADEVINNEAAGEDDLFEICNQIQKFLNGLVECGNVNELDALVKDYSSLVENEYTVDSWNVYKQVLDNAIAIIADNSNSSQADVDRVKDQLINAKENLVRKEETTVNKTALSIAIEMAESASLENVVPVVVEEFNAALENAQTVNANASATQAEVDNAFTRLANAMHMLEFFKGNKELLQKLVDQINSLVEEQYIPSTWSTMLPALQEANGVLADENVMQEEVDEVYTELVRAFINLRLKPNKDLLADLINKVNGLNSASYTAKTWAAVTNEVLSAKAVLNNPEATREEVETVVSALTKALAGLEARPVETIKSGDTTVSVKTGDDSAIGATAGLTVLGLIGLLFNRKKTRKE</sequence>
<keyword evidence="6" id="KW-0732">Signal</keyword>
<dbReference type="PANTHER" id="PTHR43678">
    <property type="entry name" value="PUTATIVE (AFU_ORTHOLOGUE AFUA_2G00640)-RELATED"/>
    <property type="match status" value="1"/>
</dbReference>
<dbReference type="Gene3D" id="1.20.1270.90">
    <property type="entry name" value="AF1782-like"/>
    <property type="match status" value="2"/>
</dbReference>
<dbReference type="Gene3D" id="3.20.20.80">
    <property type="entry name" value="Glycosidases"/>
    <property type="match status" value="1"/>
</dbReference>
<keyword evidence="9" id="KW-1185">Reference proteome</keyword>
<dbReference type="Gene3D" id="3.30.379.10">
    <property type="entry name" value="Chitobiase/beta-hexosaminidase domain 2-like"/>
    <property type="match status" value="1"/>
</dbReference>
<proteinExistence type="inferred from homology"/>
<evidence type="ECO:0000256" key="5">
    <source>
        <dbReference type="SAM" id="Phobius"/>
    </source>
</evidence>
<dbReference type="RefSeq" id="WP_092351821.1">
    <property type="nucleotide sequence ID" value="NZ_FOIN01000002.1"/>
</dbReference>
<comment type="similarity">
    <text evidence="1">Belongs to the glycosyl hydrolase 20 family.</text>
</comment>
<evidence type="ECO:0000256" key="6">
    <source>
        <dbReference type="SAM" id="SignalP"/>
    </source>
</evidence>
<dbReference type="InterPro" id="IPR008979">
    <property type="entry name" value="Galactose-bd-like_sf"/>
</dbReference>
<dbReference type="InterPro" id="IPR000421">
    <property type="entry name" value="FA58C"/>
</dbReference>
<dbReference type="InterPro" id="IPR017853">
    <property type="entry name" value="GH"/>
</dbReference>
<dbReference type="InterPro" id="IPR013320">
    <property type="entry name" value="ConA-like_dom_sf"/>
</dbReference>
<keyword evidence="2" id="KW-0378">Hydrolase</keyword>
<dbReference type="SUPFAM" id="SSF49899">
    <property type="entry name" value="Concanavalin A-like lectins/glucanases"/>
    <property type="match status" value="1"/>
</dbReference>
<feature type="active site" description="Proton donor" evidence="4">
    <location>
        <position position="729"/>
    </location>
</feature>
<reference evidence="9" key="1">
    <citation type="submission" date="2016-10" db="EMBL/GenBank/DDBJ databases">
        <authorList>
            <person name="Varghese N."/>
            <person name="Submissions S."/>
        </authorList>
    </citation>
    <scope>NUCLEOTIDE SEQUENCE [LARGE SCALE GENOMIC DNA]</scope>
    <source>
        <strain evidence="9">DSM 1551</strain>
    </source>
</reference>
<dbReference type="EMBL" id="FOIN01000002">
    <property type="protein sequence ID" value="SET13770.1"/>
    <property type="molecule type" value="Genomic_DNA"/>
</dbReference>
<dbReference type="OrthoDB" id="1098018at2"/>
<dbReference type="SUPFAM" id="SSF51445">
    <property type="entry name" value="(Trans)glycosidases"/>
    <property type="match status" value="1"/>
</dbReference>
<evidence type="ECO:0000256" key="4">
    <source>
        <dbReference type="PIRSR" id="PIRSR625705-1"/>
    </source>
</evidence>